<keyword evidence="4 7" id="KW-1133">Transmembrane helix</keyword>
<dbReference type="GO" id="GO:0032153">
    <property type="term" value="C:cell division site"/>
    <property type="evidence" value="ECO:0007669"/>
    <property type="project" value="TreeGrafter"/>
</dbReference>
<dbReference type="RefSeq" id="WP_130416139.1">
    <property type="nucleotide sequence ID" value="NZ_SGWX01000001.1"/>
</dbReference>
<evidence type="ECO:0000313" key="9">
    <source>
        <dbReference type="Proteomes" id="UP000293852"/>
    </source>
</evidence>
<keyword evidence="2 7" id="KW-0812">Transmembrane</keyword>
<protein>
    <submittedName>
        <fullName evidence="8">Cell elongation-specific peptidoglycan biosynthesis regulator RodA</fullName>
    </submittedName>
</protein>
<evidence type="ECO:0000256" key="5">
    <source>
        <dbReference type="ARBA" id="ARBA00023136"/>
    </source>
</evidence>
<dbReference type="GO" id="GO:0051301">
    <property type="term" value="P:cell division"/>
    <property type="evidence" value="ECO:0007669"/>
    <property type="project" value="InterPro"/>
</dbReference>
<dbReference type="AlphaFoldDB" id="A0A4Q7M6G8"/>
<comment type="subcellular location">
    <subcellularLocation>
        <location evidence="1">Membrane</location>
        <topology evidence="1">Multi-pass membrane protein</topology>
    </subcellularLocation>
</comment>
<dbReference type="GO" id="GO:0005886">
    <property type="term" value="C:plasma membrane"/>
    <property type="evidence" value="ECO:0007669"/>
    <property type="project" value="TreeGrafter"/>
</dbReference>
<dbReference type="EMBL" id="SGWX01000001">
    <property type="protein sequence ID" value="RZS62673.1"/>
    <property type="molecule type" value="Genomic_DNA"/>
</dbReference>
<feature type="transmembrane region" description="Helical" evidence="7">
    <location>
        <begin position="117"/>
        <end position="133"/>
    </location>
</feature>
<organism evidence="8 9">
    <name type="scientific">Xylanimonas ulmi</name>
    <dbReference type="NCBI Taxonomy" id="228973"/>
    <lineage>
        <taxon>Bacteria</taxon>
        <taxon>Bacillati</taxon>
        <taxon>Actinomycetota</taxon>
        <taxon>Actinomycetes</taxon>
        <taxon>Micrococcales</taxon>
        <taxon>Promicromonosporaceae</taxon>
        <taxon>Xylanimonas</taxon>
    </lineage>
</organism>
<feature type="transmembrane region" description="Helical" evidence="7">
    <location>
        <begin position="171"/>
        <end position="199"/>
    </location>
</feature>
<sequence length="500" mass="52819">MSAAETSEQVEPQVRRPLRLAELWLLFLAVAAGVGAFAMVGLSIEDALPAHFWFESLALVVLALAAHIVVRIRAPFAAQTILPAVVLLNGVGLAMILRIQESGARGAAGADVVRNTQWSALGVVLACLVLWFLKDHRSLRKLTYTAMFASLVLLALPLVPGIGRSINGAQIWIHVAGFSLQPAEFAKITLTIFFAGYLVTNRDTLALAGPKVLGLQLPRVRDLGPILVVWVASLGVLVFQSDLGMSLLLFGIFVAMLYLATERFSWVLIGLLLFAGGAVLAWQTFSHVAQRMTGWLNAFDPAVFNAVGGSGQLVSGLFGMANGGLFGAGWGQGFPYLVPFSFSDFIYTSLAEELGLTGMLAILLVYLIFVERGLRTAITVRDGFGKLLAGGLAFTIALQVFVVVGGVTRLIPLTGLTLPFMAQGGSSLLSNWIIVAILLRISDSARRPSALPVRGQVGPGRITAADGEHDAGGAPGTTPTQIVRPVPGPSTTETSLGGEA</sequence>
<feature type="transmembrane region" description="Helical" evidence="7">
    <location>
        <begin position="23"/>
        <end position="44"/>
    </location>
</feature>
<dbReference type="Proteomes" id="UP000293852">
    <property type="component" value="Unassembled WGS sequence"/>
</dbReference>
<keyword evidence="5 7" id="KW-0472">Membrane</keyword>
<evidence type="ECO:0000256" key="7">
    <source>
        <dbReference type="SAM" id="Phobius"/>
    </source>
</evidence>
<dbReference type="Pfam" id="PF01098">
    <property type="entry name" value="FTSW_RODA_SPOVE"/>
    <property type="match status" value="1"/>
</dbReference>
<gene>
    <name evidence="8" type="ORF">EV386_3017</name>
</gene>
<feature type="transmembrane region" description="Helical" evidence="7">
    <location>
        <begin position="420"/>
        <end position="439"/>
    </location>
</feature>
<feature type="transmembrane region" description="Helical" evidence="7">
    <location>
        <begin position="345"/>
        <end position="367"/>
    </location>
</feature>
<feature type="transmembrane region" description="Helical" evidence="7">
    <location>
        <begin position="387"/>
        <end position="408"/>
    </location>
</feature>
<feature type="transmembrane region" description="Helical" evidence="7">
    <location>
        <begin position="50"/>
        <end position="69"/>
    </location>
</feature>
<evidence type="ECO:0000256" key="6">
    <source>
        <dbReference type="SAM" id="MobiDB-lite"/>
    </source>
</evidence>
<feature type="compositionally biased region" description="Polar residues" evidence="6">
    <location>
        <begin position="489"/>
        <end position="500"/>
    </location>
</feature>
<feature type="transmembrane region" description="Helical" evidence="7">
    <location>
        <begin position="76"/>
        <end position="97"/>
    </location>
</feature>
<comment type="caution">
    <text evidence="8">The sequence shown here is derived from an EMBL/GenBank/DDBJ whole genome shotgun (WGS) entry which is preliminary data.</text>
</comment>
<dbReference type="OrthoDB" id="9812661at2"/>
<dbReference type="GO" id="GO:0015648">
    <property type="term" value="F:lipid-linked peptidoglycan transporter activity"/>
    <property type="evidence" value="ECO:0007669"/>
    <property type="project" value="TreeGrafter"/>
</dbReference>
<evidence type="ECO:0000256" key="2">
    <source>
        <dbReference type="ARBA" id="ARBA00022692"/>
    </source>
</evidence>
<feature type="transmembrane region" description="Helical" evidence="7">
    <location>
        <begin position="142"/>
        <end position="159"/>
    </location>
</feature>
<accession>A0A4Q7M6G8</accession>
<keyword evidence="3" id="KW-0133">Cell shape</keyword>
<evidence type="ECO:0000256" key="1">
    <source>
        <dbReference type="ARBA" id="ARBA00004141"/>
    </source>
</evidence>
<dbReference type="PANTHER" id="PTHR30474">
    <property type="entry name" value="CELL CYCLE PROTEIN"/>
    <property type="match status" value="1"/>
</dbReference>
<evidence type="ECO:0000256" key="3">
    <source>
        <dbReference type="ARBA" id="ARBA00022960"/>
    </source>
</evidence>
<evidence type="ECO:0000313" key="8">
    <source>
        <dbReference type="EMBL" id="RZS62673.1"/>
    </source>
</evidence>
<feature type="region of interest" description="Disordered" evidence="6">
    <location>
        <begin position="456"/>
        <end position="500"/>
    </location>
</feature>
<reference evidence="8 9" key="1">
    <citation type="submission" date="2019-02" db="EMBL/GenBank/DDBJ databases">
        <title>Sequencing the genomes of 1000 actinobacteria strains.</title>
        <authorList>
            <person name="Klenk H.-P."/>
        </authorList>
    </citation>
    <scope>NUCLEOTIDE SEQUENCE [LARGE SCALE GENOMIC DNA]</scope>
    <source>
        <strain evidence="8 9">DSM 16932</strain>
    </source>
</reference>
<feature type="transmembrane region" description="Helical" evidence="7">
    <location>
        <begin position="266"/>
        <end position="285"/>
    </location>
</feature>
<evidence type="ECO:0000256" key="4">
    <source>
        <dbReference type="ARBA" id="ARBA00022989"/>
    </source>
</evidence>
<keyword evidence="9" id="KW-1185">Reference proteome</keyword>
<name>A0A4Q7M6G8_9MICO</name>
<proteinExistence type="predicted"/>
<dbReference type="InterPro" id="IPR001182">
    <property type="entry name" value="FtsW/RodA"/>
</dbReference>
<dbReference type="GO" id="GO:0008360">
    <property type="term" value="P:regulation of cell shape"/>
    <property type="evidence" value="ECO:0007669"/>
    <property type="project" value="UniProtKB-KW"/>
</dbReference>
<dbReference type="PANTHER" id="PTHR30474:SF3">
    <property type="entry name" value="PEPTIDOGLYCAN GLYCOSYLTRANSFERASE RODA"/>
    <property type="match status" value="1"/>
</dbReference>